<evidence type="ECO:0000259" key="12">
    <source>
        <dbReference type="Pfam" id="PF03313"/>
    </source>
</evidence>
<keyword evidence="14" id="KW-1185">Reference proteome</keyword>
<organism evidence="13 14">
    <name type="scientific">Neobacillus massiliamazoniensis</name>
    <dbReference type="NCBI Taxonomy" id="1499688"/>
    <lineage>
        <taxon>Bacteria</taxon>
        <taxon>Bacillati</taxon>
        <taxon>Bacillota</taxon>
        <taxon>Bacilli</taxon>
        <taxon>Bacillales</taxon>
        <taxon>Bacillaceae</taxon>
        <taxon>Neobacillus</taxon>
    </lineage>
</organism>
<evidence type="ECO:0000256" key="8">
    <source>
        <dbReference type="ARBA" id="ARBA00023014"/>
    </source>
</evidence>
<evidence type="ECO:0000256" key="2">
    <source>
        <dbReference type="ARBA" id="ARBA00004742"/>
    </source>
</evidence>
<evidence type="ECO:0000256" key="5">
    <source>
        <dbReference type="ARBA" id="ARBA00022485"/>
    </source>
</evidence>
<keyword evidence="4 11" id="KW-0312">Gluconeogenesis</keyword>
<dbReference type="Pfam" id="PF03313">
    <property type="entry name" value="SDH_alpha"/>
    <property type="match status" value="1"/>
</dbReference>
<evidence type="ECO:0000256" key="10">
    <source>
        <dbReference type="ARBA" id="ARBA00049406"/>
    </source>
</evidence>
<evidence type="ECO:0000256" key="11">
    <source>
        <dbReference type="RuleBase" id="RU366059"/>
    </source>
</evidence>
<evidence type="ECO:0000256" key="1">
    <source>
        <dbReference type="ARBA" id="ARBA00001966"/>
    </source>
</evidence>
<dbReference type="STRING" id="1499688.BN000_04643"/>
<accession>A0A0U1P2W5</accession>
<dbReference type="Proteomes" id="UP000199087">
    <property type="component" value="Unassembled WGS sequence"/>
</dbReference>
<evidence type="ECO:0000256" key="9">
    <source>
        <dbReference type="ARBA" id="ARBA00023239"/>
    </source>
</evidence>
<keyword evidence="9 11" id="KW-0456">Lyase</keyword>
<dbReference type="PANTHER" id="PTHR30182:SF1">
    <property type="entry name" value="L-SERINE DEHYDRATASE 1"/>
    <property type="match status" value="1"/>
</dbReference>
<evidence type="ECO:0000256" key="7">
    <source>
        <dbReference type="ARBA" id="ARBA00023004"/>
    </source>
</evidence>
<name>A0A0U1P2W5_9BACI</name>
<dbReference type="GO" id="GO:0046872">
    <property type="term" value="F:metal ion binding"/>
    <property type="evidence" value="ECO:0007669"/>
    <property type="project" value="UniProtKB-KW"/>
</dbReference>
<keyword evidence="7 11" id="KW-0408">Iron</keyword>
<keyword evidence="5 11" id="KW-0004">4Fe-4S</keyword>
<evidence type="ECO:0000313" key="13">
    <source>
        <dbReference type="EMBL" id="CRK84600.1"/>
    </source>
</evidence>
<dbReference type="InterPro" id="IPR004642">
    <property type="entry name" value="Ser_deHydtase_asu"/>
</dbReference>
<comment type="catalytic activity">
    <reaction evidence="10 11">
        <text>L-serine = pyruvate + NH4(+)</text>
        <dbReference type="Rhea" id="RHEA:19169"/>
        <dbReference type="ChEBI" id="CHEBI:15361"/>
        <dbReference type="ChEBI" id="CHEBI:28938"/>
        <dbReference type="ChEBI" id="CHEBI:33384"/>
        <dbReference type="EC" id="4.3.1.17"/>
    </reaction>
</comment>
<dbReference type="InterPro" id="IPR051318">
    <property type="entry name" value="Fe-S_L-Ser"/>
</dbReference>
<dbReference type="EC" id="4.3.1.17" evidence="11"/>
<comment type="cofactor">
    <cofactor evidence="1 11">
        <name>[4Fe-4S] cluster</name>
        <dbReference type="ChEBI" id="CHEBI:49883"/>
    </cofactor>
</comment>
<reference evidence="14" key="1">
    <citation type="submission" date="2015-05" db="EMBL/GenBank/DDBJ databases">
        <authorList>
            <person name="Urmite Genomes"/>
        </authorList>
    </citation>
    <scope>NUCLEOTIDE SEQUENCE [LARGE SCALE GENOMIC DNA]</scope>
    <source>
        <strain evidence="14">LF1</strain>
    </source>
</reference>
<gene>
    <name evidence="13" type="primary">sdaAA1</name>
    <name evidence="13" type="ORF">BN000_04643</name>
</gene>
<evidence type="ECO:0000313" key="14">
    <source>
        <dbReference type="Proteomes" id="UP000199087"/>
    </source>
</evidence>
<dbReference type="GO" id="GO:0006094">
    <property type="term" value="P:gluconeogenesis"/>
    <property type="evidence" value="ECO:0007669"/>
    <property type="project" value="UniProtKB-KW"/>
</dbReference>
<evidence type="ECO:0000256" key="4">
    <source>
        <dbReference type="ARBA" id="ARBA00022432"/>
    </source>
</evidence>
<dbReference type="PANTHER" id="PTHR30182">
    <property type="entry name" value="L-SERINE DEHYDRATASE"/>
    <property type="match status" value="1"/>
</dbReference>
<dbReference type="AlphaFoldDB" id="A0A0U1P2W5"/>
<feature type="domain" description="Serine dehydratase-like alpha subunit" evidence="12">
    <location>
        <begin position="14"/>
        <end position="276"/>
    </location>
</feature>
<dbReference type="InterPro" id="IPR005130">
    <property type="entry name" value="Ser_deHydtase-like_asu"/>
</dbReference>
<proteinExistence type="inferred from homology"/>
<protein>
    <recommendedName>
        <fullName evidence="11">L-serine dehydratase</fullName>
        <ecNumber evidence="11">4.3.1.17</ecNumber>
    </recommendedName>
</protein>
<dbReference type="NCBIfam" id="TIGR00718">
    <property type="entry name" value="sda_alpha"/>
    <property type="match status" value="1"/>
</dbReference>
<sequence>MYMSIKEIIDAANKKQKPIYELAIEQEIEQTKTSYEEVWSKMEKNLAVMVNSVNKSIEGNGVFSPTGLTGGDAVKIKKYRESGKTLSGDLMTFGVQSAIGVNEVNAALGVICATPTAGASGTIPGVLFSIKDTLQLSHEEMVHFLFTSALFGMVVANNACIAGAFGGCQAEVGSASAMAAAAAVEAAGGTPQQSSEAFSTALQNLLGLVCDPVAGLVEVPCVKRNSIGTANALVTADIALAGVTNIINADEVIEAMLRVGRQMPRELRETGLGGVAATPTGVAIKNKIIGEKQ</sequence>
<dbReference type="EMBL" id="CVRB01000005">
    <property type="protein sequence ID" value="CRK84600.1"/>
    <property type="molecule type" value="Genomic_DNA"/>
</dbReference>
<evidence type="ECO:0000256" key="3">
    <source>
        <dbReference type="ARBA" id="ARBA00008636"/>
    </source>
</evidence>
<keyword evidence="8 11" id="KW-0411">Iron-sulfur</keyword>
<dbReference type="OrthoDB" id="9805537at2"/>
<dbReference type="RefSeq" id="WP_090638691.1">
    <property type="nucleotide sequence ID" value="NZ_CVRB01000005.1"/>
</dbReference>
<keyword evidence="6 11" id="KW-0479">Metal-binding</keyword>
<comment type="pathway">
    <text evidence="2">Carbohydrate biosynthesis; gluconeogenesis.</text>
</comment>
<comment type="similarity">
    <text evidence="3 11">Belongs to the iron-sulfur dependent L-serine dehydratase family.</text>
</comment>
<dbReference type="GO" id="GO:0051539">
    <property type="term" value="F:4 iron, 4 sulfur cluster binding"/>
    <property type="evidence" value="ECO:0007669"/>
    <property type="project" value="UniProtKB-UniRule"/>
</dbReference>
<dbReference type="GO" id="GO:0003941">
    <property type="term" value="F:L-serine ammonia-lyase activity"/>
    <property type="evidence" value="ECO:0007669"/>
    <property type="project" value="UniProtKB-UniRule"/>
</dbReference>
<evidence type="ECO:0000256" key="6">
    <source>
        <dbReference type="ARBA" id="ARBA00022723"/>
    </source>
</evidence>